<dbReference type="STRING" id="945553.A0A0D2PTM4"/>
<gene>
    <name evidence="1" type="ORF">HYPSUDRAFT_138406</name>
</gene>
<dbReference type="InterPro" id="IPR041078">
    <property type="entry name" value="Plavaka"/>
</dbReference>
<evidence type="ECO:0000313" key="2">
    <source>
        <dbReference type="Proteomes" id="UP000054270"/>
    </source>
</evidence>
<dbReference type="Proteomes" id="UP000054270">
    <property type="component" value="Unassembled WGS sequence"/>
</dbReference>
<keyword evidence="2" id="KW-1185">Reference proteome</keyword>
<reference evidence="2" key="1">
    <citation type="submission" date="2014-04" db="EMBL/GenBank/DDBJ databases">
        <title>Evolutionary Origins and Diversification of the Mycorrhizal Mutualists.</title>
        <authorList>
            <consortium name="DOE Joint Genome Institute"/>
            <consortium name="Mycorrhizal Genomics Consortium"/>
            <person name="Kohler A."/>
            <person name="Kuo A."/>
            <person name="Nagy L.G."/>
            <person name="Floudas D."/>
            <person name="Copeland A."/>
            <person name="Barry K.W."/>
            <person name="Cichocki N."/>
            <person name="Veneault-Fourrey C."/>
            <person name="LaButti K."/>
            <person name="Lindquist E.A."/>
            <person name="Lipzen A."/>
            <person name="Lundell T."/>
            <person name="Morin E."/>
            <person name="Murat C."/>
            <person name="Riley R."/>
            <person name="Ohm R."/>
            <person name="Sun H."/>
            <person name="Tunlid A."/>
            <person name="Henrissat B."/>
            <person name="Grigoriev I.V."/>
            <person name="Hibbett D.S."/>
            <person name="Martin F."/>
        </authorList>
    </citation>
    <scope>NUCLEOTIDE SEQUENCE [LARGE SCALE GENOMIC DNA]</scope>
    <source>
        <strain evidence="2">FD-334 SS-4</strain>
    </source>
</reference>
<evidence type="ECO:0000313" key="1">
    <source>
        <dbReference type="EMBL" id="KJA23030.1"/>
    </source>
</evidence>
<feature type="non-terminal residue" evidence="1">
    <location>
        <position position="1"/>
    </location>
</feature>
<dbReference type="EMBL" id="KN817546">
    <property type="protein sequence ID" value="KJA23030.1"/>
    <property type="molecule type" value="Genomic_DNA"/>
</dbReference>
<dbReference type="OrthoDB" id="2576233at2759"/>
<proteinExistence type="predicted"/>
<organism evidence="1 2">
    <name type="scientific">Hypholoma sublateritium (strain FD-334 SS-4)</name>
    <dbReference type="NCBI Taxonomy" id="945553"/>
    <lineage>
        <taxon>Eukaryota</taxon>
        <taxon>Fungi</taxon>
        <taxon>Dikarya</taxon>
        <taxon>Basidiomycota</taxon>
        <taxon>Agaricomycotina</taxon>
        <taxon>Agaricomycetes</taxon>
        <taxon>Agaricomycetidae</taxon>
        <taxon>Agaricales</taxon>
        <taxon>Agaricineae</taxon>
        <taxon>Strophariaceae</taxon>
        <taxon>Hypholoma</taxon>
    </lineage>
</organism>
<dbReference type="Pfam" id="PF18759">
    <property type="entry name" value="Plavaka"/>
    <property type="match status" value="1"/>
</dbReference>
<name>A0A0D2PTM4_HYPSF</name>
<dbReference type="OMA" id="ISHANQH"/>
<accession>A0A0D2PTM4</accession>
<dbReference type="AlphaFoldDB" id="A0A0D2PTM4"/>
<sequence>TSKLHHISNLASRCHAVGNMFHACMKDILSPLEEAGRDGVVFVSGDGAAHYCHPIFVAYIGDYPEQVLVTLVKSGLCPVCPAACQGIGELESICDPHPIGPILDALDAISEGPGEFARVCLDAGIKPVQEPFWKDLPFANVYRSITPDLLHQLYQGLFKHVVAWIQKACSTAELDARCWCLPPNHHIHLFMKGISNLSRVTGQEHDQISKFLLGLIMDIRLPDGLSNKPLIATVRGMLDFIYLAQYPIPTTQTLDQLNDHIFVTLGIRQAFDFPKLHFMGHYRMFIELYGTADNFNMEYTKHLHINIAKDVYAATNKKDEYSQMTGWLDRCKKMLQHEKYIRRHEDAAHNSQSPHKPPPSLISARHVQMAKHPTCQSVPLDVVRNQYGAHFFNAALARFIIPRLTPEANLTPQQIEAMSHTFDIPFTRIPVFHRLKFTSRDMYSLTPDVQFVMDSLHVKPPHLDKYKKAVPARFDTAVINFNNSGPAGVAGYCVGRIHCIFSIPCRGILHWFPTGPVNIPAHLAYVEWFTPFSCAIFEPNSRLYNIKPLIANGQRQASIIPISLIRQSVHLYPKFSAIAPTEWKSSNVLNLATSFYVNPFSDRFPYTTLF</sequence>
<protein>
    <submittedName>
        <fullName evidence="1">Uncharacterized protein</fullName>
    </submittedName>
</protein>